<dbReference type="GeneID" id="11470100"/>
<dbReference type="GO" id="GO:0009277">
    <property type="term" value="C:fungal-type cell wall"/>
    <property type="evidence" value="ECO:0007669"/>
    <property type="project" value="TreeGrafter"/>
</dbReference>
<dbReference type="eggNOG" id="ENOG502RZ9R">
    <property type="taxonomic scope" value="Eukaryota"/>
</dbReference>
<sequence>MRTTNAVAATAALLAVASAEDLEPAQVSSIDVVVQDIKSHLTEYVSYAGSNSGLSIPEDVISVYTQVATYTDGSYTSLFSNLNFQEINSAITGLPWYSSRLAPAFASLSPAAATDAPQSSEGSDSSNSGSGVVPAPAPVPVGGGSGSSDSSSSSGSSGSESGSSSESASGSDSAGGAAAAASSSEGSSSGSSSSASATSSATHSNASRNNSSTSNSRAGANNLQVLSTGLGIAAAGIVGLLL</sequence>
<dbReference type="InterPro" id="IPR050788">
    <property type="entry name" value="Yeast_SRP1/TIP1_CWP"/>
</dbReference>
<dbReference type="PANTHER" id="PTHR31002:SF34">
    <property type="entry name" value="CELL WALL PROTEIN CWP1-RELATED"/>
    <property type="match status" value="1"/>
</dbReference>
<dbReference type="Proteomes" id="UP000006790">
    <property type="component" value="Chromosome 4"/>
</dbReference>
<evidence type="ECO:0000256" key="1">
    <source>
        <dbReference type="SAM" id="MobiDB-lite"/>
    </source>
</evidence>
<dbReference type="HOGENOM" id="CLU_071083_1_1_1"/>
<dbReference type="GO" id="GO:0005199">
    <property type="term" value="F:structural constituent of cell wall"/>
    <property type="evidence" value="ECO:0007669"/>
    <property type="project" value="TreeGrafter"/>
</dbReference>
<dbReference type="STRING" id="931890.G8JU02"/>
<dbReference type="InParanoid" id="G8JU02"/>
<keyword evidence="2" id="KW-0732">Signal</keyword>
<dbReference type="OrthoDB" id="4069694at2759"/>
<keyword evidence="4" id="KW-1185">Reference proteome</keyword>
<evidence type="ECO:0008006" key="5">
    <source>
        <dbReference type="Google" id="ProtNLM"/>
    </source>
</evidence>
<dbReference type="GO" id="GO:0000324">
    <property type="term" value="C:fungal-type vacuole"/>
    <property type="evidence" value="ECO:0007669"/>
    <property type="project" value="TreeGrafter"/>
</dbReference>
<dbReference type="Pfam" id="PF00660">
    <property type="entry name" value="SRP1_TIP1"/>
    <property type="match status" value="1"/>
</dbReference>
<feature type="compositionally biased region" description="Low complexity" evidence="1">
    <location>
        <begin position="112"/>
        <end position="134"/>
    </location>
</feature>
<reference evidence="4" key="1">
    <citation type="journal article" date="2012" name="G3 (Bethesda)">
        <title>Pichia sorbitophila, an interspecies yeast hybrid reveals early steps of genome resolution following polyploidization.</title>
        <authorList>
            <person name="Leh Louis V."/>
            <person name="Despons L."/>
            <person name="Friedrich A."/>
            <person name="Martin T."/>
            <person name="Durrens P."/>
            <person name="Casaregola S."/>
            <person name="Neuveglise C."/>
            <person name="Fairhead C."/>
            <person name="Marck C."/>
            <person name="Cruz J.A."/>
            <person name="Straub M.L."/>
            <person name="Kugler V."/>
            <person name="Sacerdot C."/>
            <person name="Uzunov Z."/>
            <person name="Thierry A."/>
            <person name="Weiss S."/>
            <person name="Bleykasten C."/>
            <person name="De Montigny J."/>
            <person name="Jacques N."/>
            <person name="Jung P."/>
            <person name="Lemaire M."/>
            <person name="Mallet S."/>
            <person name="Morel G."/>
            <person name="Richard G.F."/>
            <person name="Sarkar A."/>
            <person name="Savel G."/>
            <person name="Schacherer J."/>
            <person name="Seret M.L."/>
            <person name="Talla E."/>
            <person name="Samson G."/>
            <person name="Jubin C."/>
            <person name="Poulain J."/>
            <person name="Vacherie B."/>
            <person name="Barbe V."/>
            <person name="Pelletier E."/>
            <person name="Sherman D.J."/>
            <person name="Westhof E."/>
            <person name="Weissenbach J."/>
            <person name="Baret P.V."/>
            <person name="Wincker P."/>
            <person name="Gaillardin C."/>
            <person name="Dujon B."/>
            <person name="Souciet J.L."/>
        </authorList>
    </citation>
    <scope>NUCLEOTIDE SEQUENCE [LARGE SCALE GENOMIC DNA]</scope>
    <source>
        <strain evidence="4">CBS 270.75 / DBVPG 7215 / KCTC 17166 / NRRL Y-17582</strain>
    </source>
</reference>
<dbReference type="AlphaFoldDB" id="G8JU02"/>
<dbReference type="GO" id="GO:0031505">
    <property type="term" value="P:fungal-type cell wall organization"/>
    <property type="evidence" value="ECO:0007669"/>
    <property type="project" value="TreeGrafter"/>
</dbReference>
<dbReference type="OMA" id="ATELPWY"/>
<feature type="compositionally biased region" description="Low complexity" evidence="1">
    <location>
        <begin position="147"/>
        <end position="218"/>
    </location>
</feature>
<feature type="chain" id="PRO_5003510966" description="Temperature shock-inducible protein 1" evidence="2">
    <location>
        <begin position="20"/>
        <end position="242"/>
    </location>
</feature>
<dbReference type="KEGG" id="erc:Ecym_4465"/>
<evidence type="ECO:0000256" key="2">
    <source>
        <dbReference type="SAM" id="SignalP"/>
    </source>
</evidence>
<dbReference type="RefSeq" id="XP_003646322.1">
    <property type="nucleotide sequence ID" value="XM_003646274.1"/>
</dbReference>
<dbReference type="PROSITE" id="PS00724">
    <property type="entry name" value="SRP1_TIP1"/>
    <property type="match status" value="1"/>
</dbReference>
<organism evidence="3 4">
    <name type="scientific">Eremothecium cymbalariae (strain CBS 270.75 / DBVPG 7215 / KCTC 17166 / NRRL Y-17582)</name>
    <name type="common">Yeast</name>
    <dbReference type="NCBI Taxonomy" id="931890"/>
    <lineage>
        <taxon>Eukaryota</taxon>
        <taxon>Fungi</taxon>
        <taxon>Dikarya</taxon>
        <taxon>Ascomycota</taxon>
        <taxon>Saccharomycotina</taxon>
        <taxon>Saccharomycetes</taxon>
        <taxon>Saccharomycetales</taxon>
        <taxon>Saccharomycetaceae</taxon>
        <taxon>Eremothecium</taxon>
    </lineage>
</organism>
<protein>
    <recommendedName>
        <fullName evidence="5">Temperature shock-inducible protein 1</fullName>
    </recommendedName>
</protein>
<proteinExistence type="predicted"/>
<feature type="region of interest" description="Disordered" evidence="1">
    <location>
        <begin position="112"/>
        <end position="218"/>
    </location>
</feature>
<gene>
    <name evidence="3" type="ordered locus">Ecym_4465</name>
</gene>
<dbReference type="PANTHER" id="PTHR31002">
    <property type="entry name" value="SERIPAUPERIN"/>
    <property type="match status" value="1"/>
</dbReference>
<evidence type="ECO:0000313" key="3">
    <source>
        <dbReference type="EMBL" id="AET39505.1"/>
    </source>
</evidence>
<feature type="signal peptide" evidence="2">
    <location>
        <begin position="1"/>
        <end position="19"/>
    </location>
</feature>
<accession>G8JU02</accession>
<evidence type="ECO:0000313" key="4">
    <source>
        <dbReference type="Proteomes" id="UP000006790"/>
    </source>
</evidence>
<dbReference type="EMBL" id="CP002500">
    <property type="protein sequence ID" value="AET39505.1"/>
    <property type="molecule type" value="Genomic_DNA"/>
</dbReference>
<dbReference type="InterPro" id="IPR000992">
    <property type="entry name" value="SRP1_TIP1"/>
</dbReference>
<name>G8JU02_ERECY</name>